<evidence type="ECO:0000313" key="2">
    <source>
        <dbReference type="Proteomes" id="UP000318017"/>
    </source>
</evidence>
<dbReference type="AlphaFoldDB" id="A0A518GBZ8"/>
<dbReference type="KEGG" id="ahel:Q31a_44870"/>
<name>A0A518GBZ8_9BACT</name>
<accession>A0A518GBZ8</accession>
<dbReference type="EMBL" id="CP036298">
    <property type="protein sequence ID" value="QDV26115.1"/>
    <property type="molecule type" value="Genomic_DNA"/>
</dbReference>
<protein>
    <submittedName>
        <fullName evidence="1">Uncharacterized protein</fullName>
    </submittedName>
</protein>
<reference evidence="1 2" key="1">
    <citation type="submission" date="2019-02" db="EMBL/GenBank/DDBJ databases">
        <title>Deep-cultivation of Planctomycetes and their phenomic and genomic characterization uncovers novel biology.</title>
        <authorList>
            <person name="Wiegand S."/>
            <person name="Jogler M."/>
            <person name="Boedeker C."/>
            <person name="Pinto D."/>
            <person name="Vollmers J."/>
            <person name="Rivas-Marin E."/>
            <person name="Kohn T."/>
            <person name="Peeters S.H."/>
            <person name="Heuer A."/>
            <person name="Rast P."/>
            <person name="Oberbeckmann S."/>
            <person name="Bunk B."/>
            <person name="Jeske O."/>
            <person name="Meyerdierks A."/>
            <person name="Storesund J.E."/>
            <person name="Kallscheuer N."/>
            <person name="Luecker S."/>
            <person name="Lage O.M."/>
            <person name="Pohl T."/>
            <person name="Merkel B.J."/>
            <person name="Hornburger P."/>
            <person name="Mueller R.-W."/>
            <person name="Bruemmer F."/>
            <person name="Labrenz M."/>
            <person name="Spormann A.M."/>
            <person name="Op den Camp H."/>
            <person name="Overmann J."/>
            <person name="Amann R."/>
            <person name="Jetten M.S.M."/>
            <person name="Mascher T."/>
            <person name="Medema M.H."/>
            <person name="Devos D.P."/>
            <person name="Kaster A.-K."/>
            <person name="Ovreas L."/>
            <person name="Rohde M."/>
            <person name="Galperin M.Y."/>
            <person name="Jogler C."/>
        </authorList>
    </citation>
    <scope>NUCLEOTIDE SEQUENCE [LARGE SCALE GENOMIC DNA]</scope>
    <source>
        <strain evidence="1 2">Q31a</strain>
    </source>
</reference>
<evidence type="ECO:0000313" key="1">
    <source>
        <dbReference type="EMBL" id="QDV26115.1"/>
    </source>
</evidence>
<proteinExistence type="predicted"/>
<sequence length="96" mass="10710">MPSSARVLALQLLSRPTSSLTRRVAMASGKHDGRTHLEVGCSNCNPLREQGERSCKWLSMPSIARVLIFQLLNGPTSSLMRRVAMEFVRCDGRMHL</sequence>
<keyword evidence="2" id="KW-1185">Reference proteome</keyword>
<dbReference type="Proteomes" id="UP000318017">
    <property type="component" value="Chromosome"/>
</dbReference>
<organism evidence="1 2">
    <name type="scientific">Aureliella helgolandensis</name>
    <dbReference type="NCBI Taxonomy" id="2527968"/>
    <lineage>
        <taxon>Bacteria</taxon>
        <taxon>Pseudomonadati</taxon>
        <taxon>Planctomycetota</taxon>
        <taxon>Planctomycetia</taxon>
        <taxon>Pirellulales</taxon>
        <taxon>Pirellulaceae</taxon>
        <taxon>Aureliella</taxon>
    </lineage>
</organism>
<gene>
    <name evidence="1" type="ORF">Q31a_44870</name>
</gene>